<proteinExistence type="predicted"/>
<dbReference type="InterPro" id="IPR001845">
    <property type="entry name" value="HTH_ArsR_DNA-bd_dom"/>
</dbReference>
<dbReference type="InterPro" id="IPR036390">
    <property type="entry name" value="WH_DNA-bd_sf"/>
</dbReference>
<dbReference type="Pfam" id="PF12840">
    <property type="entry name" value="HTH_20"/>
    <property type="match status" value="1"/>
</dbReference>
<dbReference type="Gene3D" id="1.10.10.10">
    <property type="entry name" value="Winged helix-like DNA-binding domain superfamily/Winged helix DNA-binding domain"/>
    <property type="match status" value="1"/>
</dbReference>
<dbReference type="SMART" id="SM00418">
    <property type="entry name" value="HTH_ARSR"/>
    <property type="match status" value="1"/>
</dbReference>
<dbReference type="PANTHER" id="PTHR39168">
    <property type="entry name" value="TRANSCRIPTIONAL REGULATOR-RELATED"/>
    <property type="match status" value="1"/>
</dbReference>
<keyword evidence="5" id="KW-1185">Reference proteome</keyword>
<dbReference type="Proteomes" id="UP000321528">
    <property type="component" value="Unassembled WGS sequence"/>
</dbReference>
<dbReference type="RefSeq" id="WP_119640839.1">
    <property type="nucleotide sequence ID" value="NZ_QXFJ01000027.1"/>
</dbReference>
<dbReference type="EMBL" id="VNWL01000026">
    <property type="protein sequence ID" value="TXK01485.1"/>
    <property type="molecule type" value="Genomic_DNA"/>
</dbReference>
<dbReference type="GO" id="GO:0003700">
    <property type="term" value="F:DNA-binding transcription factor activity"/>
    <property type="evidence" value="ECO:0007669"/>
    <property type="project" value="InterPro"/>
</dbReference>
<evidence type="ECO:0000313" key="2">
    <source>
        <dbReference type="EMBL" id="RIV69898.1"/>
    </source>
</evidence>
<accession>A0A418N6J0</accession>
<dbReference type="SUPFAM" id="SSF46785">
    <property type="entry name" value="Winged helix' DNA-binding domain"/>
    <property type="match status" value="1"/>
</dbReference>
<comment type="caution">
    <text evidence="2">The sequence shown here is derived from an EMBL/GenBank/DDBJ whole genome shotgun (WGS) entry which is preliminary data.</text>
</comment>
<sequence>MEEDKFISTASLLCEPSRAKIVWNLLDGRAYTASELAFVADLSATSVSNHLSKLLQGNIVKVDIQGRHRYYSFSNPEVAYAVESLANLANKKSSIKSDHRTTQNEIKYCRTCYDHLAGKVGVLITDKLLERELIQLMDKNFIVTENGNHFFSDFGLDMTSLEKQRRNFAKACLDWSERKYHLAGSLGAALLDKMLELDWIRRTKNSRAIVITSLGRKELMNKFELEF</sequence>
<dbReference type="Proteomes" id="UP000284189">
    <property type="component" value="Unassembled WGS sequence"/>
</dbReference>
<evidence type="ECO:0000313" key="3">
    <source>
        <dbReference type="EMBL" id="TXK01485.1"/>
    </source>
</evidence>
<dbReference type="InterPro" id="IPR011991">
    <property type="entry name" value="ArsR-like_HTH"/>
</dbReference>
<dbReference type="CDD" id="cd00090">
    <property type="entry name" value="HTH_ARSR"/>
    <property type="match status" value="1"/>
</dbReference>
<dbReference type="GO" id="GO:0003677">
    <property type="term" value="F:DNA binding"/>
    <property type="evidence" value="ECO:0007669"/>
    <property type="project" value="TreeGrafter"/>
</dbReference>
<reference evidence="3 5" key="2">
    <citation type="submission" date="2019-07" db="EMBL/GenBank/DDBJ databases">
        <title>Draft genome of two Muricauda strains isolated from deep sea.</title>
        <authorList>
            <person name="Sun C."/>
        </authorList>
    </citation>
    <scope>NUCLEOTIDE SEQUENCE [LARGE SCALE GENOMIC DNA]</scope>
    <source>
        <strain evidence="3 5">NH166</strain>
    </source>
</reference>
<feature type="domain" description="HTH arsR-type" evidence="1">
    <location>
        <begin position="1"/>
        <end position="93"/>
    </location>
</feature>
<dbReference type="InterPro" id="IPR052543">
    <property type="entry name" value="HTH_Metal-responsive_Reg"/>
</dbReference>
<dbReference type="PROSITE" id="PS50987">
    <property type="entry name" value="HTH_ARSR_2"/>
    <property type="match status" value="1"/>
</dbReference>
<reference evidence="2 4" key="1">
    <citation type="submission" date="2018-08" db="EMBL/GenBank/DDBJ databases">
        <title>Proposal of Muricauda 72 sp.nov. and Muricauda NH166 sp.nov., isolated from seawater.</title>
        <authorList>
            <person name="Cheng H."/>
            <person name="Wu Y.-H."/>
            <person name="Guo L.-L."/>
            <person name="Xu X.-W."/>
        </authorList>
    </citation>
    <scope>NUCLEOTIDE SEQUENCE [LARGE SCALE GENOMIC DNA]</scope>
    <source>
        <strain evidence="2 4">NH166</strain>
    </source>
</reference>
<dbReference type="GO" id="GO:0032791">
    <property type="term" value="F:lead ion binding"/>
    <property type="evidence" value="ECO:0007669"/>
    <property type="project" value="TreeGrafter"/>
</dbReference>
<name>A0A418N6J0_9FLAO</name>
<evidence type="ECO:0000259" key="1">
    <source>
        <dbReference type="PROSITE" id="PS50987"/>
    </source>
</evidence>
<dbReference type="GO" id="GO:0046686">
    <property type="term" value="P:response to cadmium ion"/>
    <property type="evidence" value="ECO:0007669"/>
    <property type="project" value="TreeGrafter"/>
</dbReference>
<dbReference type="PANTHER" id="PTHR39168:SF1">
    <property type="entry name" value="TRANSCRIPTIONAL REGULATORY PROTEIN"/>
    <property type="match status" value="1"/>
</dbReference>
<gene>
    <name evidence="2" type="ORF">D2U88_12160</name>
    <name evidence="3" type="ORF">FQ019_12050</name>
</gene>
<evidence type="ECO:0000313" key="4">
    <source>
        <dbReference type="Proteomes" id="UP000284189"/>
    </source>
</evidence>
<evidence type="ECO:0000313" key="5">
    <source>
        <dbReference type="Proteomes" id="UP000321528"/>
    </source>
</evidence>
<dbReference type="GO" id="GO:0010288">
    <property type="term" value="P:response to lead ion"/>
    <property type="evidence" value="ECO:0007669"/>
    <property type="project" value="TreeGrafter"/>
</dbReference>
<organism evidence="2 4">
    <name type="scientific">Flagellimonas aequoris</name>
    <dbReference type="NCBI Taxonomy" id="2306997"/>
    <lineage>
        <taxon>Bacteria</taxon>
        <taxon>Pseudomonadati</taxon>
        <taxon>Bacteroidota</taxon>
        <taxon>Flavobacteriia</taxon>
        <taxon>Flavobacteriales</taxon>
        <taxon>Flavobacteriaceae</taxon>
        <taxon>Flagellimonas</taxon>
    </lineage>
</organism>
<dbReference type="EMBL" id="QXFJ01000027">
    <property type="protein sequence ID" value="RIV69898.1"/>
    <property type="molecule type" value="Genomic_DNA"/>
</dbReference>
<protein>
    <submittedName>
        <fullName evidence="2 3">Transcriptional regulator</fullName>
    </submittedName>
</protein>
<dbReference type="AlphaFoldDB" id="A0A418N6J0"/>
<dbReference type="GO" id="GO:0097063">
    <property type="term" value="F:cadmium ion sensor activity"/>
    <property type="evidence" value="ECO:0007669"/>
    <property type="project" value="TreeGrafter"/>
</dbReference>
<dbReference type="InterPro" id="IPR036388">
    <property type="entry name" value="WH-like_DNA-bd_sf"/>
</dbReference>
<dbReference type="OrthoDB" id="9797716at2"/>